<sequence>MLTYEQLISVLIEELEHQQINIVHTQELIDAHTLGRSLHVTCFPPNIDKRGPWVRLPLRAVISLQWPAELTVISLHGQAMIETFNQLVGQPIDTRNLLGFELTYHLPLSHAEQATADASALTKKVIDLFADQPDIEQNLDINATIQYSVNQEPVLAQLTVTRQFPILRLDRDLVEEAAIALAIELREMLPRLTIVFHAGQNESGLDPQLYLRPPTA</sequence>
<keyword evidence="2" id="KW-1185">Reference proteome</keyword>
<dbReference type="AlphaFoldDB" id="A9WEB1"/>
<dbReference type="EnsemblBacteria" id="ABY33771">
    <property type="protein sequence ID" value="ABY33771"/>
    <property type="gene ID" value="Caur_0524"/>
</dbReference>
<name>A9WEB1_CHLAA</name>
<accession>A9WEB1</accession>
<protein>
    <submittedName>
        <fullName evidence="1">Uncharacterized protein</fullName>
    </submittedName>
</protein>
<organism evidence="1 2">
    <name type="scientific">Chloroflexus aurantiacus (strain ATCC 29366 / DSM 635 / J-10-fl)</name>
    <dbReference type="NCBI Taxonomy" id="324602"/>
    <lineage>
        <taxon>Bacteria</taxon>
        <taxon>Bacillati</taxon>
        <taxon>Chloroflexota</taxon>
        <taxon>Chloroflexia</taxon>
        <taxon>Chloroflexales</taxon>
        <taxon>Chloroflexineae</taxon>
        <taxon>Chloroflexaceae</taxon>
        <taxon>Chloroflexus</taxon>
    </lineage>
</organism>
<reference evidence="2" key="1">
    <citation type="journal article" date="2011" name="BMC Genomics">
        <title>Complete genome sequence of the filamentous anoxygenic phototrophic bacterium Chloroflexus aurantiacus.</title>
        <authorList>
            <person name="Tang K.H."/>
            <person name="Barry K."/>
            <person name="Chertkov O."/>
            <person name="Dalin E."/>
            <person name="Han C.S."/>
            <person name="Hauser L.J."/>
            <person name="Honchak B.M."/>
            <person name="Karbach L.E."/>
            <person name="Land M.L."/>
            <person name="Lapidus A."/>
            <person name="Larimer F.W."/>
            <person name="Mikhailova N."/>
            <person name="Pitluck S."/>
            <person name="Pierson B.K."/>
            <person name="Blankenship R.E."/>
        </authorList>
    </citation>
    <scope>NUCLEOTIDE SEQUENCE [LARGE SCALE GENOMIC DNA]</scope>
    <source>
        <strain evidence="2">ATCC 29366 / DSM 635 / J-10-fl</strain>
    </source>
</reference>
<dbReference type="Proteomes" id="UP000002008">
    <property type="component" value="Chromosome"/>
</dbReference>
<dbReference type="InParanoid" id="A9WEB1"/>
<dbReference type="RefSeq" id="WP_012256427.1">
    <property type="nucleotide sequence ID" value="NC_010175.1"/>
</dbReference>
<dbReference type="PATRIC" id="fig|324602.8.peg.594"/>
<gene>
    <name evidence="1" type="ordered locus">Caur_0524</name>
</gene>
<dbReference type="HOGENOM" id="CLU_1203855_0_0_0"/>
<dbReference type="STRING" id="324602.Caur_0524"/>
<proteinExistence type="predicted"/>
<dbReference type="eggNOG" id="ENOG5032KPQ">
    <property type="taxonomic scope" value="Bacteria"/>
</dbReference>
<evidence type="ECO:0000313" key="1">
    <source>
        <dbReference type="EMBL" id="ABY33771.1"/>
    </source>
</evidence>
<dbReference type="EMBL" id="CP000909">
    <property type="protein sequence ID" value="ABY33771.1"/>
    <property type="molecule type" value="Genomic_DNA"/>
</dbReference>
<evidence type="ECO:0000313" key="2">
    <source>
        <dbReference type="Proteomes" id="UP000002008"/>
    </source>
</evidence>
<dbReference type="KEGG" id="cau:Caur_0524"/>